<evidence type="ECO:0000259" key="7">
    <source>
        <dbReference type="PROSITE" id="PS51900"/>
    </source>
</evidence>
<keyword evidence="3 5" id="KW-0238">DNA-binding</keyword>
<dbReference type="InterPro" id="IPR044068">
    <property type="entry name" value="CB"/>
</dbReference>
<dbReference type="InterPro" id="IPR050808">
    <property type="entry name" value="Phage_Integrase"/>
</dbReference>
<dbReference type="CDD" id="cd00801">
    <property type="entry name" value="INT_P4_C"/>
    <property type="match status" value="1"/>
</dbReference>
<keyword evidence="4" id="KW-0233">DNA recombination</keyword>
<evidence type="ECO:0000313" key="9">
    <source>
        <dbReference type="Proteomes" id="UP000502894"/>
    </source>
</evidence>
<evidence type="ECO:0000256" key="1">
    <source>
        <dbReference type="ARBA" id="ARBA00008857"/>
    </source>
</evidence>
<dbReference type="InterPro" id="IPR013762">
    <property type="entry name" value="Integrase-like_cat_sf"/>
</dbReference>
<name>A0A6F8T1B2_9GAMM</name>
<accession>A0A6F8T1B2</accession>
<dbReference type="RefSeq" id="WP_173235642.1">
    <property type="nucleotide sequence ID" value="NZ_AP022839.1"/>
</dbReference>
<evidence type="ECO:0000256" key="4">
    <source>
        <dbReference type="ARBA" id="ARBA00023172"/>
    </source>
</evidence>
<organism evidence="8 9">
    <name type="scientific">Legionella antarctica</name>
    <dbReference type="NCBI Taxonomy" id="2708020"/>
    <lineage>
        <taxon>Bacteria</taxon>
        <taxon>Pseudomonadati</taxon>
        <taxon>Pseudomonadota</taxon>
        <taxon>Gammaproteobacteria</taxon>
        <taxon>Legionellales</taxon>
        <taxon>Legionellaceae</taxon>
        <taxon>Legionella</taxon>
    </lineage>
</organism>
<dbReference type="InterPro" id="IPR038488">
    <property type="entry name" value="Integrase_DNA-bd_sf"/>
</dbReference>
<keyword evidence="9" id="KW-1185">Reference proteome</keyword>
<dbReference type="InterPro" id="IPR053876">
    <property type="entry name" value="Phage_int_M"/>
</dbReference>
<dbReference type="PANTHER" id="PTHR30629">
    <property type="entry name" value="PROPHAGE INTEGRASE"/>
    <property type="match status" value="1"/>
</dbReference>
<evidence type="ECO:0000313" key="8">
    <source>
        <dbReference type="EMBL" id="BCA93802.1"/>
    </source>
</evidence>
<dbReference type="SUPFAM" id="SSF56349">
    <property type="entry name" value="DNA breaking-rejoining enzymes"/>
    <property type="match status" value="1"/>
</dbReference>
<keyword evidence="2" id="KW-0229">DNA integration</keyword>
<dbReference type="InterPro" id="IPR002104">
    <property type="entry name" value="Integrase_catalytic"/>
</dbReference>
<dbReference type="PROSITE" id="PS51900">
    <property type="entry name" value="CB"/>
    <property type="match status" value="1"/>
</dbReference>
<comment type="similarity">
    <text evidence="1">Belongs to the 'phage' integrase family.</text>
</comment>
<feature type="domain" description="Core-binding (CB)" evidence="7">
    <location>
        <begin position="115"/>
        <end position="196"/>
    </location>
</feature>
<dbReference type="PROSITE" id="PS51898">
    <property type="entry name" value="TYR_RECOMBINASE"/>
    <property type="match status" value="1"/>
</dbReference>
<protein>
    <submittedName>
        <fullName evidence="8">Integrase</fullName>
    </submittedName>
</protein>
<evidence type="ECO:0000256" key="3">
    <source>
        <dbReference type="ARBA" id="ARBA00023125"/>
    </source>
</evidence>
<sequence length="421" mass="48436">MTDAFSDALYFACGKTSGSKATRDYQPRSFLASLAGSDGKNKRHADRDGLVLEVRASGKKMFIFRFQWRKKPQTITLGHYPSLSLAEARNMVTAYREQIQHDIDPRKNASEEKETTLREAAELWKQKNIHRWRERTQTLHQRSLIRDIYPTLGDKPLSEIGKTDLLGLVNSHEQNGHHEIAHRLFNRLKVIFDFAVASGLTDNYPFIGLQKALAPKPRIKNQPAITPNEAHEMMEAVKSSTASKITKLYIELLSHLFTRPSELRLAQWSEFNLQQEEWHVPAERMKMAAPHWVPLSKKAIELLKELRLITGFKPYLFNTPSMPKPQPISETSARKLLHSAGYKDRHTLHGFRSLASSVLHERSSFRSDAIEAQLAHKVQGVRGVYLRADFKQERRQLMDWYSDWLMNCLSNFLPINKISGK</sequence>
<proteinExistence type="inferred from homology"/>
<dbReference type="Pfam" id="PF22022">
    <property type="entry name" value="Phage_int_M"/>
    <property type="match status" value="1"/>
</dbReference>
<dbReference type="Pfam" id="PF00589">
    <property type="entry name" value="Phage_integrase"/>
    <property type="match status" value="1"/>
</dbReference>
<dbReference type="InterPro" id="IPR011010">
    <property type="entry name" value="DNA_brk_join_enz"/>
</dbReference>
<dbReference type="GO" id="GO:0003677">
    <property type="term" value="F:DNA binding"/>
    <property type="evidence" value="ECO:0007669"/>
    <property type="project" value="UniProtKB-UniRule"/>
</dbReference>
<evidence type="ECO:0000256" key="2">
    <source>
        <dbReference type="ARBA" id="ARBA00022908"/>
    </source>
</evidence>
<dbReference type="GO" id="GO:0015074">
    <property type="term" value="P:DNA integration"/>
    <property type="evidence" value="ECO:0007669"/>
    <property type="project" value="UniProtKB-KW"/>
</dbReference>
<evidence type="ECO:0000256" key="5">
    <source>
        <dbReference type="PROSITE-ProRule" id="PRU01248"/>
    </source>
</evidence>
<dbReference type="Gene3D" id="1.10.150.130">
    <property type="match status" value="1"/>
</dbReference>
<dbReference type="Gene3D" id="1.10.443.10">
    <property type="entry name" value="Intergrase catalytic core"/>
    <property type="match status" value="1"/>
</dbReference>
<gene>
    <name evidence="8" type="primary">intA</name>
    <name evidence="8" type="ORF">TUM19329_01630</name>
</gene>
<dbReference type="InterPro" id="IPR025166">
    <property type="entry name" value="Integrase_DNA_bind_dom"/>
</dbReference>
<dbReference type="AlphaFoldDB" id="A0A6F8T1B2"/>
<dbReference type="Pfam" id="PF13356">
    <property type="entry name" value="Arm-DNA-bind_3"/>
    <property type="match status" value="1"/>
</dbReference>
<reference evidence="8" key="1">
    <citation type="journal article" date="2020" name="Microbiol. Resour. Announc.">
        <title>Complete Genome Sequence of Novel Psychrotolerant Legionella Strain TUM19329, Isolated from Antarctic Lake Sediment.</title>
        <authorList>
            <person name="Shimada S."/>
            <person name="Nakai R."/>
            <person name="Aoki K."/>
            <person name="Shimoeda N."/>
            <person name="Ohno G."/>
            <person name="Miyazaki Y."/>
            <person name="Kudoh S."/>
            <person name="Imura S."/>
            <person name="Watanabe K."/>
            <person name="Ishii Y."/>
            <person name="Tateda K."/>
        </authorList>
    </citation>
    <scope>NUCLEOTIDE SEQUENCE [LARGE SCALE GENOMIC DNA]</scope>
    <source>
        <strain evidence="8">TUM19329</strain>
    </source>
</reference>
<dbReference type="GO" id="GO:0006310">
    <property type="term" value="P:DNA recombination"/>
    <property type="evidence" value="ECO:0007669"/>
    <property type="project" value="UniProtKB-KW"/>
</dbReference>
<dbReference type="PANTHER" id="PTHR30629:SF2">
    <property type="entry name" value="PROPHAGE INTEGRASE INTS-RELATED"/>
    <property type="match status" value="1"/>
</dbReference>
<dbReference type="KEGG" id="lant:TUM19329_01630"/>
<evidence type="ECO:0000259" key="6">
    <source>
        <dbReference type="PROSITE" id="PS51898"/>
    </source>
</evidence>
<dbReference type="Gene3D" id="3.30.160.390">
    <property type="entry name" value="Integrase, DNA-binding domain"/>
    <property type="match status" value="1"/>
</dbReference>
<feature type="domain" description="Tyr recombinase" evidence="6">
    <location>
        <begin position="220"/>
        <end position="399"/>
    </location>
</feature>
<dbReference type="EMBL" id="AP022839">
    <property type="protein sequence ID" value="BCA93802.1"/>
    <property type="molecule type" value="Genomic_DNA"/>
</dbReference>
<dbReference type="Proteomes" id="UP000502894">
    <property type="component" value="Chromosome"/>
</dbReference>
<dbReference type="InterPro" id="IPR010998">
    <property type="entry name" value="Integrase_recombinase_N"/>
</dbReference>